<dbReference type="Proteomes" id="UP001241988">
    <property type="component" value="Unassembled WGS sequence"/>
</dbReference>
<keyword evidence="1" id="KW-1133">Transmembrane helix</keyword>
<keyword evidence="3" id="KW-1185">Reference proteome</keyword>
<accession>A0ABU0GUC8</accession>
<feature type="transmembrane region" description="Helical" evidence="1">
    <location>
        <begin position="43"/>
        <end position="69"/>
    </location>
</feature>
<feature type="transmembrane region" description="Helical" evidence="1">
    <location>
        <begin position="81"/>
        <end position="106"/>
    </location>
</feature>
<gene>
    <name evidence="2" type="ORF">QOZ98_001504</name>
</gene>
<dbReference type="RefSeq" id="WP_308786840.1">
    <property type="nucleotide sequence ID" value="NZ_JAUSWB010000003.1"/>
</dbReference>
<evidence type="ECO:0000256" key="1">
    <source>
        <dbReference type="SAM" id="Phobius"/>
    </source>
</evidence>
<reference evidence="2 3" key="1">
    <citation type="submission" date="2023-07" db="EMBL/GenBank/DDBJ databases">
        <title>Genomic Encyclopedia of Type Strains, Phase IV (KMG-IV): sequencing the most valuable type-strain genomes for metagenomic binning, comparative biology and taxonomic classification.</title>
        <authorList>
            <person name="Goeker M."/>
        </authorList>
    </citation>
    <scope>NUCLEOTIDE SEQUENCE [LARGE SCALE GENOMIC DNA]</scope>
    <source>
        <strain evidence="2 3">DSM 16419</strain>
    </source>
</reference>
<keyword evidence="1" id="KW-0472">Membrane</keyword>
<evidence type="ECO:0000313" key="3">
    <source>
        <dbReference type="Proteomes" id="UP001241988"/>
    </source>
</evidence>
<evidence type="ECO:0000313" key="2">
    <source>
        <dbReference type="EMBL" id="MDQ0428678.1"/>
    </source>
</evidence>
<organism evidence="2 3">
    <name type="scientific">Planomicrobium stackebrandtii</name>
    <dbReference type="NCBI Taxonomy" id="253160"/>
    <lineage>
        <taxon>Bacteria</taxon>
        <taxon>Bacillati</taxon>
        <taxon>Bacillota</taxon>
        <taxon>Bacilli</taxon>
        <taxon>Bacillales</taxon>
        <taxon>Caryophanaceae</taxon>
        <taxon>Planomicrobium</taxon>
    </lineage>
</organism>
<protein>
    <submittedName>
        <fullName evidence="2">Uncharacterized protein</fullName>
    </submittedName>
</protein>
<feature type="transmembrane region" description="Helical" evidence="1">
    <location>
        <begin position="12"/>
        <end position="36"/>
    </location>
</feature>
<comment type="caution">
    <text evidence="2">The sequence shown here is derived from an EMBL/GenBank/DDBJ whole genome shotgun (WGS) entry which is preliminary data.</text>
</comment>
<name>A0ABU0GUC8_9BACL</name>
<dbReference type="EMBL" id="JAUSWB010000003">
    <property type="protein sequence ID" value="MDQ0428678.1"/>
    <property type="molecule type" value="Genomic_DNA"/>
</dbReference>
<keyword evidence="1" id="KW-0812">Transmembrane</keyword>
<sequence length="111" mass="12413">MYTYSSFENSGTFILLRPMLFLLLAVMLVLFTALLIPKIRITLLNGFAVISLSAVAVLVAIQVVYYHAIIVDEIGLGGDPVSLLLFLIVAFFALLNILLYFTLSFWKETFC</sequence>
<proteinExistence type="predicted"/>